<keyword evidence="3" id="KW-0804">Transcription</keyword>
<dbReference type="InterPro" id="IPR036388">
    <property type="entry name" value="WH-like_DNA-bd_sf"/>
</dbReference>
<keyword evidence="6" id="KW-1185">Reference proteome</keyword>
<proteinExistence type="predicted"/>
<dbReference type="Pfam" id="PF00196">
    <property type="entry name" value="GerE"/>
    <property type="match status" value="1"/>
</dbReference>
<feature type="domain" description="HTH luxR-type" evidence="4">
    <location>
        <begin position="348"/>
        <end position="405"/>
    </location>
</feature>
<dbReference type="SUPFAM" id="SSF46894">
    <property type="entry name" value="C-terminal effector domain of the bipartite response regulators"/>
    <property type="match status" value="1"/>
</dbReference>
<keyword evidence="2" id="KW-0238">DNA-binding</keyword>
<dbReference type="PRINTS" id="PR00038">
    <property type="entry name" value="HTHLUXR"/>
</dbReference>
<dbReference type="RefSeq" id="WP_329404113.1">
    <property type="nucleotide sequence ID" value="NZ_CP109019.1"/>
</dbReference>
<gene>
    <name evidence="5" type="ORF">OG515_35395</name>
</gene>
<protein>
    <submittedName>
        <fullName evidence="5">Helix-turn-helix transcriptional regulator</fullName>
    </submittedName>
</protein>
<keyword evidence="1" id="KW-0805">Transcription regulation</keyword>
<dbReference type="Proteomes" id="UP001432060">
    <property type="component" value="Chromosome"/>
</dbReference>
<evidence type="ECO:0000256" key="1">
    <source>
        <dbReference type="ARBA" id="ARBA00023015"/>
    </source>
</evidence>
<dbReference type="EMBL" id="CP109019">
    <property type="protein sequence ID" value="WUT87124.1"/>
    <property type="molecule type" value="Genomic_DNA"/>
</dbReference>
<sequence>MLDGKQTPEEAGEWVSAIPTWKAYGVVGIDATADAARAESATPKCPDRWAGPCGGWGLTLGSVMPGGDRLYRDLREVLVPGAGVEDTGAALSHVVAPVVAHDALRLVVMNPSLGVGSTALGFWHGYGPDLGRELMTIGSRGANYPQLARLARQNVPVLVADRRFRPSAYDRLLARYGVGEELCLVLRDARGVWGLLGLLRAAGGRAFDTDDRHRIAAVGPPLIAAVRGYVTTGPIAPTGRGLPPGMLVVDAEGKIAAMTPQARQRQALMAQQQGAPDWLIEYCYASLSFEAREHARDPRRRYPRVCTPSIVHGEWTAIEAQPLGDEGDVAIVIQRATGELLVPAFCDWYGITTREQQVVRHLQDGTAPKQIARLLDLSVHTVNDHLRAIFRKTGASGRDELMAAITA</sequence>
<dbReference type="SUPFAM" id="SSF55781">
    <property type="entry name" value="GAF domain-like"/>
    <property type="match status" value="1"/>
</dbReference>
<dbReference type="CDD" id="cd06170">
    <property type="entry name" value="LuxR_C_like"/>
    <property type="match status" value="1"/>
</dbReference>
<evidence type="ECO:0000313" key="5">
    <source>
        <dbReference type="EMBL" id="WUT87124.1"/>
    </source>
</evidence>
<dbReference type="SMART" id="SM00421">
    <property type="entry name" value="HTH_LUXR"/>
    <property type="match status" value="1"/>
</dbReference>
<reference evidence="5" key="1">
    <citation type="submission" date="2022-10" db="EMBL/GenBank/DDBJ databases">
        <title>The complete genomes of actinobacterial strains from the NBC collection.</title>
        <authorList>
            <person name="Joergensen T.S."/>
            <person name="Alvarez Arevalo M."/>
            <person name="Sterndorff E.B."/>
            <person name="Faurdal D."/>
            <person name="Vuksanovic O."/>
            <person name="Mourched A.-S."/>
            <person name="Charusanti P."/>
            <person name="Shaw S."/>
            <person name="Blin K."/>
            <person name="Weber T."/>
        </authorList>
    </citation>
    <scope>NUCLEOTIDE SEQUENCE</scope>
    <source>
        <strain evidence="5">NBC_00668</strain>
    </source>
</reference>
<dbReference type="Gene3D" id="1.10.10.10">
    <property type="entry name" value="Winged helix-like DNA-binding domain superfamily/Winged helix DNA-binding domain"/>
    <property type="match status" value="1"/>
</dbReference>
<dbReference type="InterPro" id="IPR000792">
    <property type="entry name" value="Tscrpt_reg_LuxR_C"/>
</dbReference>
<accession>A0ABZ1XUD8</accession>
<dbReference type="PANTHER" id="PTHR44688">
    <property type="entry name" value="DNA-BINDING TRANSCRIPTIONAL ACTIVATOR DEVR_DOSR"/>
    <property type="match status" value="1"/>
</dbReference>
<organism evidence="5 6">
    <name type="scientific">Streptomyces melanogenes</name>
    <dbReference type="NCBI Taxonomy" id="67326"/>
    <lineage>
        <taxon>Bacteria</taxon>
        <taxon>Bacillati</taxon>
        <taxon>Actinomycetota</taxon>
        <taxon>Actinomycetes</taxon>
        <taxon>Kitasatosporales</taxon>
        <taxon>Streptomycetaceae</taxon>
        <taxon>Streptomyces</taxon>
    </lineage>
</organism>
<evidence type="ECO:0000256" key="2">
    <source>
        <dbReference type="ARBA" id="ARBA00023125"/>
    </source>
</evidence>
<dbReference type="PANTHER" id="PTHR44688:SF16">
    <property type="entry name" value="DNA-BINDING TRANSCRIPTIONAL ACTIVATOR DEVR_DOSR"/>
    <property type="match status" value="1"/>
</dbReference>
<evidence type="ECO:0000313" key="6">
    <source>
        <dbReference type="Proteomes" id="UP001432060"/>
    </source>
</evidence>
<dbReference type="InterPro" id="IPR016032">
    <property type="entry name" value="Sig_transdc_resp-reg_C-effctor"/>
</dbReference>
<evidence type="ECO:0000259" key="4">
    <source>
        <dbReference type="SMART" id="SM00421"/>
    </source>
</evidence>
<name>A0ABZ1XUD8_9ACTN</name>
<evidence type="ECO:0000256" key="3">
    <source>
        <dbReference type="ARBA" id="ARBA00023163"/>
    </source>
</evidence>